<feature type="transmembrane region" description="Helical" evidence="5">
    <location>
        <begin position="51"/>
        <end position="75"/>
    </location>
</feature>
<evidence type="ECO:0008006" key="8">
    <source>
        <dbReference type="Google" id="ProtNLM"/>
    </source>
</evidence>
<dbReference type="PANTHER" id="PTHR12778:SF9">
    <property type="entry name" value="ACETYL-COENZYME A TRANSPORTER 1"/>
    <property type="match status" value="1"/>
</dbReference>
<proteinExistence type="predicted"/>
<feature type="transmembrane region" description="Helical" evidence="5">
    <location>
        <begin position="388"/>
        <end position="415"/>
    </location>
</feature>
<evidence type="ECO:0000256" key="5">
    <source>
        <dbReference type="SAM" id="Phobius"/>
    </source>
</evidence>
<name>A0A8S4A7P7_9EUPU</name>
<feature type="transmembrane region" description="Helical" evidence="5">
    <location>
        <begin position="87"/>
        <end position="105"/>
    </location>
</feature>
<dbReference type="InterPro" id="IPR024371">
    <property type="entry name" value="AcetylCoA_trans_1-like"/>
</dbReference>
<gene>
    <name evidence="6" type="ORF">CUNI_LOCUS21856</name>
</gene>
<dbReference type="AlphaFoldDB" id="A0A8S4A7P7"/>
<feature type="transmembrane region" description="Helical" evidence="5">
    <location>
        <begin position="354"/>
        <end position="376"/>
    </location>
</feature>
<evidence type="ECO:0000313" key="6">
    <source>
        <dbReference type="EMBL" id="CAG5136298.1"/>
    </source>
</evidence>
<dbReference type="Pfam" id="PF13000">
    <property type="entry name" value="Acatn"/>
    <property type="match status" value="2"/>
</dbReference>
<feature type="transmembrane region" description="Helical" evidence="5">
    <location>
        <begin position="154"/>
        <end position="172"/>
    </location>
</feature>
<keyword evidence="7" id="KW-1185">Reference proteome</keyword>
<comment type="subcellular location">
    <subcellularLocation>
        <location evidence="1">Membrane</location>
        <topology evidence="1">Multi-pass membrane protein</topology>
    </subcellularLocation>
</comment>
<keyword evidence="2 5" id="KW-0812">Transmembrane</keyword>
<sequence>SHKRSNSMLPADHADPGSDPLVPLASMAPSGRKISGTGHTEGSLREDLPCISLLIFLYVLQGIPLGLSGSVPMLLQSRKVSYTDQAVFSLVFWPFSVKLLWAPLVDSIYVRWFGRRKTWLIPVQYLMGLFMLILSTQITSLLGSGANTAQSSDVSIVGLTAIFLLLNFLAATQDIAVDGWALTMLSRANIGWASTCNSVGQTAGYFLGNVLFLALESPDFCNSYLRSVPQPYGIITFSGFLSFWGIVFFITTTLVAIFKQEHIDLEVDPEQSIMDTYRILLSVICLPSVVSYLIILLTSKVAFAASDALTGLKLIEAGMPKEQLALYTVPMVPLQVILPVLISRYTSGPRPLEIWLKAYPFRLLVGVLYCLIVYWADLAQTSPGHFPWYFYAVTLSFYAFHQVTVYSMFVACMAFHARVSDPSIGGTYMTLLNTCANLGGTWPSTLTLWVVDYLTWKSCSTGGDCSNSDQEKTCSASGGTCYTYIDGYYLLTLVCSIVGVLWLRSRSSQVRRLGELSEKSWKYKNQNICV</sequence>
<protein>
    <recommendedName>
        <fullName evidence="8">Acetyl-coenzyme A transporter 1</fullName>
    </recommendedName>
</protein>
<dbReference type="OrthoDB" id="6415790at2759"/>
<evidence type="ECO:0000313" key="7">
    <source>
        <dbReference type="Proteomes" id="UP000678393"/>
    </source>
</evidence>
<accession>A0A8S4A7P7</accession>
<keyword evidence="3 5" id="KW-1133">Transmembrane helix</keyword>
<keyword evidence="4 5" id="KW-0472">Membrane</keyword>
<feature type="transmembrane region" description="Helical" evidence="5">
    <location>
        <begin position="125"/>
        <end position="142"/>
    </location>
</feature>
<dbReference type="GO" id="GO:0008521">
    <property type="term" value="F:acetyl-CoA transmembrane transporter activity"/>
    <property type="evidence" value="ECO:0007669"/>
    <property type="project" value="InterPro"/>
</dbReference>
<dbReference type="InterPro" id="IPR036259">
    <property type="entry name" value="MFS_trans_sf"/>
</dbReference>
<dbReference type="PANTHER" id="PTHR12778">
    <property type="entry name" value="SOLUTE CARRIER FAMILY 33 ACETYL-COA TRANSPORTER -RELATED"/>
    <property type="match status" value="1"/>
</dbReference>
<evidence type="ECO:0000256" key="3">
    <source>
        <dbReference type="ARBA" id="ARBA00022989"/>
    </source>
</evidence>
<dbReference type="GO" id="GO:0016020">
    <property type="term" value="C:membrane"/>
    <property type="evidence" value="ECO:0007669"/>
    <property type="project" value="UniProtKB-SubCell"/>
</dbReference>
<feature type="transmembrane region" description="Helical" evidence="5">
    <location>
        <begin position="427"/>
        <end position="451"/>
    </location>
</feature>
<evidence type="ECO:0000256" key="4">
    <source>
        <dbReference type="ARBA" id="ARBA00023136"/>
    </source>
</evidence>
<feature type="non-terminal residue" evidence="6">
    <location>
        <position position="530"/>
    </location>
</feature>
<feature type="transmembrane region" description="Helical" evidence="5">
    <location>
        <begin position="279"/>
        <end position="304"/>
    </location>
</feature>
<feature type="transmembrane region" description="Helical" evidence="5">
    <location>
        <begin position="324"/>
        <end position="342"/>
    </location>
</feature>
<evidence type="ECO:0000256" key="1">
    <source>
        <dbReference type="ARBA" id="ARBA00004141"/>
    </source>
</evidence>
<feature type="transmembrane region" description="Helical" evidence="5">
    <location>
        <begin position="487"/>
        <end position="503"/>
    </location>
</feature>
<reference evidence="6" key="1">
    <citation type="submission" date="2021-04" db="EMBL/GenBank/DDBJ databases">
        <authorList>
            <consortium name="Molecular Ecology Group"/>
        </authorList>
    </citation>
    <scope>NUCLEOTIDE SEQUENCE</scope>
</reference>
<dbReference type="InterPro" id="IPR004752">
    <property type="entry name" value="AmpG_permease/AT-1"/>
</dbReference>
<evidence type="ECO:0000256" key="2">
    <source>
        <dbReference type="ARBA" id="ARBA00022692"/>
    </source>
</evidence>
<comment type="caution">
    <text evidence="6">The sequence shown here is derived from an EMBL/GenBank/DDBJ whole genome shotgun (WGS) entry which is preliminary data.</text>
</comment>
<dbReference type="EMBL" id="CAJHNH020008514">
    <property type="protein sequence ID" value="CAG5136298.1"/>
    <property type="molecule type" value="Genomic_DNA"/>
</dbReference>
<organism evidence="6 7">
    <name type="scientific">Candidula unifasciata</name>
    <dbReference type="NCBI Taxonomy" id="100452"/>
    <lineage>
        <taxon>Eukaryota</taxon>
        <taxon>Metazoa</taxon>
        <taxon>Spiralia</taxon>
        <taxon>Lophotrochozoa</taxon>
        <taxon>Mollusca</taxon>
        <taxon>Gastropoda</taxon>
        <taxon>Heterobranchia</taxon>
        <taxon>Euthyneura</taxon>
        <taxon>Panpulmonata</taxon>
        <taxon>Eupulmonata</taxon>
        <taxon>Stylommatophora</taxon>
        <taxon>Helicina</taxon>
        <taxon>Helicoidea</taxon>
        <taxon>Geomitridae</taxon>
        <taxon>Candidula</taxon>
    </lineage>
</organism>
<dbReference type="SUPFAM" id="SSF103473">
    <property type="entry name" value="MFS general substrate transporter"/>
    <property type="match status" value="1"/>
</dbReference>
<dbReference type="Gene3D" id="1.20.1250.20">
    <property type="entry name" value="MFS general substrate transporter like domains"/>
    <property type="match status" value="1"/>
</dbReference>
<dbReference type="Proteomes" id="UP000678393">
    <property type="component" value="Unassembled WGS sequence"/>
</dbReference>
<dbReference type="GO" id="GO:0035348">
    <property type="term" value="P:acetyl-CoA transmembrane transport"/>
    <property type="evidence" value="ECO:0007669"/>
    <property type="project" value="InterPro"/>
</dbReference>
<feature type="transmembrane region" description="Helical" evidence="5">
    <location>
        <begin position="232"/>
        <end position="258"/>
    </location>
</feature>